<dbReference type="GO" id="GO:0031177">
    <property type="term" value="F:phosphopantetheine binding"/>
    <property type="evidence" value="ECO:0007669"/>
    <property type="project" value="InterPro"/>
</dbReference>
<dbReference type="PROSITE" id="PS52004">
    <property type="entry name" value="KS3_2"/>
    <property type="match status" value="2"/>
</dbReference>
<sequence>MADEKKLRDYLGRVIAELHETRQRLRAAESGEGEPIAVVAMSCHLPGGVRSPEDLWQLLAEGRDAITAFPADRGWNAEHLAGRAFGGFLHDAAEFDPGFFEINPREALAMDPQQRLALEVAWEAVERAGISPHALRGSRTGVFVGTNGQGYDVVMNGGNAGANGSAGYVMTGSATSVVSGRIAYTLGLEGPAVTVDSACSSSLTALHLAGHALRSGDCTHALVGGVTVMAHPTPFHEFHRQRGLASDGRCKAFAASADGMGMAEGAAMVMVTTLSRALAEDLPVLAVVRGSAVNQDGGSNGLTAPNGPSQERVIAAALANARLAPEQVDAIEAHGTGTTLGDPIEAQALLAAYGTGRDRPLWLGSLKSNIGHTQSAAGVASVIKSILALRHGTLPRTLHADEATPHVDWSAGTMALLTEAQPWPRGDEPRRIGISSFGISGTNAHVILEDAPGRPAEPAESDGPSSRPVPLLISARTTQALPAQADRLAEGLADQRLLDVGYSLATTRAQFEHRALLIESDVDSARAALTERRYLSGRAESGRTAFLFTGQGSQRVGMGRELYDTYPVFAAAMDEITARFEPIPFDDEALLNQTEGAQAALFALEVALFRLLESWGIKPDFLLGHSIGELAAAHVAGVLSLDDACTLVAARGRLMQALPAGGAMLAAEVAEDQVPAGIDIAAINSPTSLVVSGTEDELDALAETWRAEGRRVKKLVVSHAFHSRLMEPILAEFAAVAESLTYHQPKIRMPGDVTDPAYWVRQVRDTVRFGNGVQSLRDNGVTAFLELGPDAALSAHVEESVAVLRSGRDEVTALLTAVGTAWVRGVDVDWAQVLSGGRKVPLPTYAFQRERFWPVTAPAGDVTAAGLASAEHPLLGAAVSLATDDGALLTGRLSVAAHPWLAEHVVLGTILVPGTAFVELALRAGEFAGCPTLDELTLQTPLALPATGGVAVQLVVGPPDADGRRPLTIFSRADGDWVRHAEGVLSATEVEASAVEAGRLAEWPPAAEPLPVDGWYAAAAEAGLDYGPAFRGLTAAWRAGDTVYAEVALPDAAQSGTAQGGTAQGEPFGLHPALLDAALHAAGAAGLVTGGVRLPFAWSGVRLHVAGAGALRVRLTATGTDALAVDLADSTGSPVATIDGLTLRPADATQAGPHTALFTVDWVPAASTAAPVDLERVEIPTACDDLVESTRTATYAALAALQSALAHDTSLAIVTTGGVAADAVAGLVRAAQLENPDRFVLVDTDGSLDVEAALGHDEPHLRIRAGQVLVPRLARDTGSAPNPGALNPDGTVLITGGTGALGTQVARHLVERHGIRHLVLVSRTGGPAPELDADVTVVAADVTDRAALAEVLAAIPAEHPLTGIVHAAGVVDDGITSALTPPRVDTVLDPKVRGAVALHELTADADLALFVLFSSASATFGAAGQANYAAANGFLDGLARHRAAHGKPAVSIGWGLWAERSGITGHLDDTGRARITRAGGELSTQDALALLDRACAGDRPHVVAMPLDLDLLQAQHDRDPDTRIPALLRGLVRRRTRRAATAAAAATGLGAELAGLAEAEQSRVLVELIRTEAATVLGHASAAVLEAQRSFKELGFDSLTAVELRNRLSLATGLRLPATLVFDYPSPEVLAAHLRPRLLGIEGPTRAATTKVASDEPIAIIGMSCRYPGGVDSPDELWRLVATGTDAISPLPTNRGWQLDALYDPDPDSSGKSYVVEGGFVHDADTFDPAPFGISPREALAMDPQQRLMLEASWEAFERAGIDPTSMRGSRTGVFTGLMYYDYAATMSVLPEGAEGFIGTGTSGSVLAGRVSYTFGLEGPAMTVDTACSSSLVTLHLAAQALRTGECDMALAGGVTVLSTPAVFVEFSRQRALSRDGRCKAFAAAADGTGWSEGIGMVLVTRLSDAQRAGYPITAVIRGSAVNQDGASNGLTAPNGPSQERVIRAALTGAGLRPSDVDAVEAHGTGTTLGDPIEAQALLNTYGQERASDPLWLGSLKSNIGHSQAAAGIGGVIKMVMAMRHGVLPKTLHIDEPTPEVDWTAGAVSLLTESRPWPETGRRRRAGVSSFGVSGTNAHVILEEYPADAPVRAAEAAPALLPWVLSARTAEALRDQATRLASTVDDRDPRDVASVLVRSRASLEHRAVVLGSDRASFVGALQDVAGGRTRPGVLTGVAGRGAITFVFPGQGSQWAGMAVRMLEDEPVFRARVEECAEALAGFVDWSLLDVLRGVPDAPPLERVDVVQPVLWAVNVSLAALWQSVGVRPSAVVGHSQGEIAAAVVAGGLSLLDGARVVALRSLLLREFMAGKGGMVSLSVSAETAERLIAPWDGALSIAGLSGPLSTVVSGDLDAVDGLLAECERRGLRARRVPTDCAGHSRQADQVKDRLLADLAPLRPRSGAIPFYSAVTGGVLDTEALDAEYWWRNLREPVLFEQATRNLLADGRSMFVETSAHPVLTVAIQETLEATDTAGAVLGTLRRDEGGRDRWLTALADAHVHGVPVDWTTVVPEGHRVDLPTYAFQRSRFWPEQVHVADDVAEVGLGATAHPLLGAAVPVAGDGSVLLTGRLAADTQPWLAEHVLRGTNLVPGTAFVEMALLAGAQIGHTRLGELTLQAPLAVPERDAVVLQVIVGAPGDAADERTVTVFSRPEGAEPDVPWTTHATGHLLSDRRTDAVELTQWPPAGAEPVAIERFYAGAAAAGYVYGPTFQGLRAVWRGAEGVDDAVYAEIALPEQAQTEARRYGVHPALLDAALHAMELGGLIGGAADTIWLPFAWRGVVVHAIGASSLRVRLSRADGAGAVRIDLADPAGAPVLTAESMVTRAVSPEDLRVAGRGPVDSLFRLDWVPASTQQNRTQQNAVPASWSVIGTDSAGIAERLVGHVGAVDWHGDLDALLEAVDAGRPAPDVVVWSGDTPAGPVTEATRALLDDVLLTVQGCLDDPVFADATMVVLTHGAVATTATADVPDLAAAAVRGLIRTAQSENPDRFVLVDLDEHDESVARLADVLTLDEPQLAVRRGTVLAPRLARADATGTPSTVEGPVLVTGGTGMIGGVIARHLAAEHGVRELLLLSRSGPAAPGAAELVADLAELGARAEVLACDVADRVELAAAIGDRVLGGVVHAAGALDDGVIGSLAAEQFDTVLAPKLDAAVHLDELTEGMPLGLFVLFSSAAATMGSVGQGNYAAANAFLDALAQRRRAAGRPGSSIGWGMWARTGAMGAHLDAADLARATRAGAALSDEDGRALFDAALHAGAAHVVATRLDLATLRAGAASAPVPALLRGLVRAPVWRTAGDGPSSGPDLVSRLAGLSELEQRRLLLDLVRGDAAAVLGHASVDPIDPERGFMELGFSSLTAIEIRNRLAAATGMRLPSTLIFDHPTAVKLAEHLRTALAVEAVEGPSPLIAELDRLEAGLALTDERDETRARALTRLHALIARYDVESVPLDEVTELDLATDEQMFALIDGGSDGE</sequence>
<evidence type="ECO:0000256" key="1">
    <source>
        <dbReference type="ARBA" id="ARBA00001957"/>
    </source>
</evidence>
<dbReference type="Pfam" id="PF00109">
    <property type="entry name" value="ketoacyl-synt"/>
    <property type="match status" value="2"/>
</dbReference>
<dbReference type="Pfam" id="PF16197">
    <property type="entry name" value="KAsynt_C_assoc"/>
    <property type="match status" value="2"/>
</dbReference>
<dbReference type="Proteomes" id="UP000295444">
    <property type="component" value="Unassembled WGS sequence"/>
</dbReference>
<dbReference type="FunFam" id="3.40.47.10:FF:000019">
    <property type="entry name" value="Polyketide synthase type I"/>
    <property type="match status" value="2"/>
</dbReference>
<comment type="pathway">
    <text evidence="11">Antibiotic biosynthesis; erythromycin biosynthesis.</text>
</comment>
<keyword evidence="6" id="KW-0045">Antibiotic biosynthesis</keyword>
<dbReference type="InterPro" id="IPR016035">
    <property type="entry name" value="Acyl_Trfase/lysoPLipase"/>
</dbReference>
<dbReference type="SUPFAM" id="SSF53901">
    <property type="entry name" value="Thiolase-like"/>
    <property type="match status" value="2"/>
</dbReference>
<dbReference type="PANTHER" id="PTHR43775">
    <property type="entry name" value="FATTY ACID SYNTHASE"/>
    <property type="match status" value="1"/>
</dbReference>
<evidence type="ECO:0000313" key="18">
    <source>
        <dbReference type="EMBL" id="TDP92880.1"/>
    </source>
</evidence>
<dbReference type="Pfam" id="PF00550">
    <property type="entry name" value="PP-binding"/>
    <property type="match status" value="2"/>
</dbReference>
<feature type="domain" description="Ketosynthase family 3 (KS3)" evidence="16">
    <location>
        <begin position="33"/>
        <end position="450"/>
    </location>
</feature>
<feature type="domain" description="PKS/mFAS DH" evidence="17">
    <location>
        <begin position="2545"/>
        <end position="2828"/>
    </location>
</feature>
<feature type="domain" description="Carrier" evidence="15">
    <location>
        <begin position="3314"/>
        <end position="3389"/>
    </location>
</feature>
<dbReference type="Gene3D" id="3.40.366.10">
    <property type="entry name" value="Malonyl-Coenzyme A Acyl Carrier Protein, domain 2"/>
    <property type="match status" value="2"/>
</dbReference>
<dbReference type="PROSITE" id="PS52019">
    <property type="entry name" value="PKS_MFAS_DH"/>
    <property type="match status" value="2"/>
</dbReference>
<evidence type="ECO:0000256" key="11">
    <source>
        <dbReference type="ARBA" id="ARBA00060622"/>
    </source>
</evidence>
<dbReference type="SUPFAM" id="SSF52151">
    <property type="entry name" value="FabD/lysophospholipase-like"/>
    <property type="match status" value="2"/>
</dbReference>
<dbReference type="Pfam" id="PF02801">
    <property type="entry name" value="Ketoacyl-synt_C"/>
    <property type="match status" value="2"/>
</dbReference>
<dbReference type="SMART" id="SM00825">
    <property type="entry name" value="PKS_KS"/>
    <property type="match status" value="2"/>
</dbReference>
<evidence type="ECO:0000259" key="15">
    <source>
        <dbReference type="PROSITE" id="PS50075"/>
    </source>
</evidence>
<reference evidence="18 19" key="1">
    <citation type="submission" date="2019-03" db="EMBL/GenBank/DDBJ databases">
        <title>Genomic Encyclopedia of Type Strains, Phase IV (KMG-IV): sequencing the most valuable type-strain genomes for metagenomic binning, comparative biology and taxonomic classification.</title>
        <authorList>
            <person name="Goeker M."/>
        </authorList>
    </citation>
    <scope>NUCLEOTIDE SEQUENCE [LARGE SCALE GENOMIC DNA]</scope>
    <source>
        <strain evidence="18 19">DSM 45361</strain>
    </source>
</reference>
<dbReference type="RefSeq" id="WP_133853227.1">
    <property type="nucleotide sequence ID" value="NZ_SNXZ01000007.1"/>
</dbReference>
<keyword evidence="8" id="KW-0012">Acyltransferase</keyword>
<dbReference type="GO" id="GO:0006633">
    <property type="term" value="P:fatty acid biosynthetic process"/>
    <property type="evidence" value="ECO:0007669"/>
    <property type="project" value="InterPro"/>
</dbReference>
<dbReference type="InterPro" id="IPR015083">
    <property type="entry name" value="NorB/c/GfsB-D-like_docking"/>
</dbReference>
<feature type="active site" description="Proton acceptor; for dehydratase activity" evidence="14">
    <location>
        <position position="904"/>
    </location>
</feature>
<feature type="active site" description="Proton donor; for dehydratase activity" evidence="14">
    <location>
        <position position="2748"/>
    </location>
</feature>
<feature type="region of interest" description="N-terminal hotdog fold" evidence="14">
    <location>
        <begin position="872"/>
        <end position="992"/>
    </location>
</feature>
<dbReference type="InterPro" id="IPR032821">
    <property type="entry name" value="PKS_assoc"/>
</dbReference>
<dbReference type="Pfam" id="PF22953">
    <property type="entry name" value="SpnB_Rossmann"/>
    <property type="match status" value="1"/>
</dbReference>
<dbReference type="InterPro" id="IPR016039">
    <property type="entry name" value="Thiolase-like"/>
</dbReference>
<feature type="domain" description="PKS/mFAS DH" evidence="17">
    <location>
        <begin position="872"/>
        <end position="1152"/>
    </location>
</feature>
<dbReference type="InterPro" id="IPR006162">
    <property type="entry name" value="Ppantetheine_attach_site"/>
</dbReference>
<dbReference type="Gene3D" id="1.10.1200.10">
    <property type="entry name" value="ACP-like"/>
    <property type="match status" value="2"/>
</dbReference>
<feature type="region of interest" description="N-terminal hotdog fold" evidence="14">
    <location>
        <begin position="2545"/>
        <end position="2671"/>
    </location>
</feature>
<dbReference type="GO" id="GO:0004315">
    <property type="term" value="F:3-oxoacyl-[acyl-carrier-protein] synthase activity"/>
    <property type="evidence" value="ECO:0007669"/>
    <property type="project" value="InterPro"/>
</dbReference>
<feature type="active site" description="Proton donor; for dehydratase activity" evidence="14">
    <location>
        <position position="1076"/>
    </location>
</feature>
<dbReference type="InterPro" id="IPR049900">
    <property type="entry name" value="PKS_mFAS_DH"/>
</dbReference>
<dbReference type="CDD" id="cd08956">
    <property type="entry name" value="KR_3_FAS_SDR_x"/>
    <property type="match status" value="2"/>
</dbReference>
<protein>
    <recommendedName>
        <fullName evidence="13">6-deoxyerythronolide-B synthase</fullName>
        <ecNumber evidence="13">2.3.1.94</ecNumber>
    </recommendedName>
</protein>
<dbReference type="Pfam" id="PF21089">
    <property type="entry name" value="PKS_DH_N"/>
    <property type="match status" value="2"/>
</dbReference>
<dbReference type="SMART" id="SM01294">
    <property type="entry name" value="PKS_PP_betabranch"/>
    <property type="match status" value="2"/>
</dbReference>
<evidence type="ECO:0000256" key="8">
    <source>
        <dbReference type="ARBA" id="ARBA00023315"/>
    </source>
</evidence>
<dbReference type="PROSITE" id="PS00606">
    <property type="entry name" value="KS3_1"/>
    <property type="match status" value="2"/>
</dbReference>
<evidence type="ECO:0000256" key="7">
    <source>
        <dbReference type="ARBA" id="ARBA00023268"/>
    </source>
</evidence>
<comment type="function">
    <text evidence="10">Involved in the biosynthesis of antibiotic erythromycin via the biosynthesis of its aglycone precursor, 6-deoxyerythronolide B (6-dEB).</text>
</comment>
<comment type="catalytic activity">
    <reaction evidence="9">
        <text>6 (S)-methylmalonyl-CoA + propanoyl-CoA + 6 NADPH + 12 H(+) = 6-deoxyerythronolide B + 6 CO2 + 6 NADP(+) + 7 CoA + H2O</text>
        <dbReference type="Rhea" id="RHEA:23068"/>
        <dbReference type="ChEBI" id="CHEBI:15377"/>
        <dbReference type="ChEBI" id="CHEBI:15378"/>
        <dbReference type="ChEBI" id="CHEBI:16089"/>
        <dbReference type="ChEBI" id="CHEBI:16526"/>
        <dbReference type="ChEBI" id="CHEBI:57287"/>
        <dbReference type="ChEBI" id="CHEBI:57327"/>
        <dbReference type="ChEBI" id="CHEBI:57392"/>
        <dbReference type="ChEBI" id="CHEBI:57783"/>
        <dbReference type="ChEBI" id="CHEBI:58349"/>
        <dbReference type="EC" id="2.3.1.94"/>
    </reaction>
</comment>
<dbReference type="InterPro" id="IPR014031">
    <property type="entry name" value="Ketoacyl_synth_C"/>
</dbReference>
<dbReference type="SUPFAM" id="SSF51735">
    <property type="entry name" value="NAD(P)-binding Rossmann-fold domains"/>
    <property type="match status" value="4"/>
</dbReference>
<dbReference type="InterPro" id="IPR016036">
    <property type="entry name" value="Malonyl_transacylase_ACP-bd"/>
</dbReference>
<dbReference type="CDD" id="cd00833">
    <property type="entry name" value="PKS"/>
    <property type="match status" value="2"/>
</dbReference>
<comment type="subunit">
    <text evidence="12">Homodimer. Erythronolide synthase is composed of EryAI, EryAII and EryAIII multimodular (2 modules) polypeptides each coding for a functional synthase subunit which participates in 2 of the six FAS-like elongation steps required for formation of the polyketide. Module 1, 2, 3, 4, 5, and 6 participating in biosynthesis steps 1, 2, 3, 4, 5, and 6, respectively.</text>
</comment>
<feature type="region of interest" description="C-terminal hotdog fold" evidence="14">
    <location>
        <begin position="1007"/>
        <end position="1152"/>
    </location>
</feature>
<dbReference type="InterPro" id="IPR057326">
    <property type="entry name" value="KR_dom"/>
</dbReference>
<accession>A0A4R6S0B3</accession>
<dbReference type="InterPro" id="IPR014030">
    <property type="entry name" value="Ketoacyl_synth_N"/>
</dbReference>
<dbReference type="Pfam" id="PF00698">
    <property type="entry name" value="Acyl_transf_1"/>
    <property type="match status" value="2"/>
</dbReference>
<dbReference type="InterPro" id="IPR013968">
    <property type="entry name" value="PKS_KR"/>
</dbReference>
<feature type="domain" description="Carrier" evidence="15">
    <location>
        <begin position="1563"/>
        <end position="1638"/>
    </location>
</feature>
<dbReference type="InterPro" id="IPR009081">
    <property type="entry name" value="PP-bd_ACP"/>
</dbReference>
<dbReference type="InterPro" id="IPR020806">
    <property type="entry name" value="PKS_PP-bd"/>
</dbReference>
<dbReference type="InterPro" id="IPR018201">
    <property type="entry name" value="Ketoacyl_synth_AS"/>
</dbReference>
<dbReference type="GO" id="GO:0004312">
    <property type="term" value="F:fatty acid synthase activity"/>
    <property type="evidence" value="ECO:0007669"/>
    <property type="project" value="TreeGrafter"/>
</dbReference>
<evidence type="ECO:0000256" key="13">
    <source>
        <dbReference type="ARBA" id="ARBA00066981"/>
    </source>
</evidence>
<feature type="region of interest" description="C-terminal hotdog fold" evidence="14">
    <location>
        <begin position="2683"/>
        <end position="2828"/>
    </location>
</feature>
<dbReference type="InterPro" id="IPR014043">
    <property type="entry name" value="Acyl_transferase_dom"/>
</dbReference>
<evidence type="ECO:0000256" key="3">
    <source>
        <dbReference type="ARBA" id="ARBA00022553"/>
    </source>
</evidence>
<feature type="domain" description="Ketosynthase family 3 (KS3)" evidence="16">
    <location>
        <begin position="1655"/>
        <end position="2080"/>
    </location>
</feature>
<evidence type="ECO:0000259" key="16">
    <source>
        <dbReference type="PROSITE" id="PS52004"/>
    </source>
</evidence>
<keyword evidence="7" id="KW-0511">Multifunctional enzyme</keyword>
<dbReference type="InterPro" id="IPR020807">
    <property type="entry name" value="PKS_DH"/>
</dbReference>
<keyword evidence="4 18" id="KW-0808">Transferase</keyword>
<evidence type="ECO:0000256" key="10">
    <source>
        <dbReference type="ARBA" id="ARBA00060158"/>
    </source>
</evidence>
<dbReference type="InterPro" id="IPR020841">
    <property type="entry name" value="PKS_Beta-ketoAc_synthase_dom"/>
</dbReference>
<dbReference type="SMART" id="SM00822">
    <property type="entry name" value="PKS_KR"/>
    <property type="match status" value="2"/>
</dbReference>
<evidence type="ECO:0000256" key="2">
    <source>
        <dbReference type="ARBA" id="ARBA00022450"/>
    </source>
</evidence>
<gene>
    <name evidence="18" type="ORF">EV186_107111</name>
</gene>
<dbReference type="InterPro" id="IPR049552">
    <property type="entry name" value="PKS_DH_N"/>
</dbReference>
<evidence type="ECO:0000256" key="4">
    <source>
        <dbReference type="ARBA" id="ARBA00022679"/>
    </source>
</evidence>
<dbReference type="InterPro" id="IPR036291">
    <property type="entry name" value="NAD(P)-bd_dom_sf"/>
</dbReference>
<feature type="active site" description="Proton acceptor; for dehydratase activity" evidence="14">
    <location>
        <position position="2577"/>
    </location>
</feature>
<dbReference type="Gene3D" id="3.40.47.10">
    <property type="match status" value="2"/>
</dbReference>
<evidence type="ECO:0000256" key="12">
    <source>
        <dbReference type="ARBA" id="ARBA00063272"/>
    </source>
</evidence>
<proteinExistence type="predicted"/>
<dbReference type="GO" id="GO:0047879">
    <property type="term" value="F:erythronolide synthase activity"/>
    <property type="evidence" value="ECO:0007669"/>
    <property type="project" value="UniProtKB-EC"/>
</dbReference>
<dbReference type="SMART" id="SM00823">
    <property type="entry name" value="PKS_PP"/>
    <property type="match status" value="2"/>
</dbReference>
<dbReference type="Pfam" id="PF08990">
    <property type="entry name" value="Docking"/>
    <property type="match status" value="1"/>
</dbReference>
<dbReference type="GO" id="GO:0033068">
    <property type="term" value="P:macrolide biosynthetic process"/>
    <property type="evidence" value="ECO:0007669"/>
    <property type="project" value="UniProtKB-ARBA"/>
</dbReference>
<keyword evidence="3" id="KW-0597">Phosphoprotein</keyword>
<dbReference type="EC" id="2.3.1.94" evidence="13"/>
<dbReference type="PROSITE" id="PS00012">
    <property type="entry name" value="PHOSPHOPANTETHEINE"/>
    <property type="match status" value="2"/>
</dbReference>
<dbReference type="InterPro" id="IPR050091">
    <property type="entry name" value="PKS_NRPS_Biosynth_Enz"/>
</dbReference>
<keyword evidence="19" id="KW-1185">Reference proteome</keyword>
<keyword evidence="5" id="KW-0677">Repeat</keyword>
<dbReference type="PROSITE" id="PS50075">
    <property type="entry name" value="CARRIER"/>
    <property type="match status" value="2"/>
</dbReference>
<dbReference type="FunFam" id="3.40.366.10:FF:000002">
    <property type="entry name" value="Probable polyketide synthase 2"/>
    <property type="match status" value="1"/>
</dbReference>
<comment type="cofactor">
    <cofactor evidence="1">
        <name>pantetheine 4'-phosphate</name>
        <dbReference type="ChEBI" id="CHEBI:47942"/>
    </cofactor>
</comment>
<dbReference type="EMBL" id="SNXZ01000007">
    <property type="protein sequence ID" value="TDP92880.1"/>
    <property type="molecule type" value="Genomic_DNA"/>
</dbReference>
<dbReference type="InterPro" id="IPR042104">
    <property type="entry name" value="PKS_dehydratase_sf"/>
</dbReference>
<evidence type="ECO:0000256" key="6">
    <source>
        <dbReference type="ARBA" id="ARBA00023194"/>
    </source>
</evidence>
<name>A0A4R6S0B3_LABRH</name>
<comment type="caution">
    <text evidence="18">The sequence shown here is derived from an EMBL/GenBank/DDBJ whole genome shotgun (WGS) entry which is preliminary data.</text>
</comment>
<dbReference type="FunFam" id="1.10.1200.10:FF:000007">
    <property type="entry name" value="Probable polyketide synthase pks17"/>
    <property type="match status" value="2"/>
</dbReference>
<dbReference type="InterPro" id="IPR036736">
    <property type="entry name" value="ACP-like_sf"/>
</dbReference>
<dbReference type="PANTHER" id="PTHR43775:SF51">
    <property type="entry name" value="INACTIVE PHENOLPHTHIOCEROL SYNTHESIS POLYKETIDE SYNTHASE TYPE I PKS1-RELATED"/>
    <property type="match status" value="1"/>
</dbReference>
<dbReference type="Pfam" id="PF08659">
    <property type="entry name" value="KR"/>
    <property type="match status" value="2"/>
</dbReference>
<organism evidence="18 19">
    <name type="scientific">Labedaea rhizosphaerae</name>
    <dbReference type="NCBI Taxonomy" id="598644"/>
    <lineage>
        <taxon>Bacteria</taxon>
        <taxon>Bacillati</taxon>
        <taxon>Actinomycetota</taxon>
        <taxon>Actinomycetes</taxon>
        <taxon>Pseudonocardiales</taxon>
        <taxon>Pseudonocardiaceae</taxon>
        <taxon>Labedaea</taxon>
    </lineage>
</organism>
<dbReference type="Gene3D" id="3.40.50.720">
    <property type="entry name" value="NAD(P)-binding Rossmann-like Domain"/>
    <property type="match status" value="2"/>
</dbReference>
<dbReference type="SMART" id="SM00826">
    <property type="entry name" value="PKS_DH"/>
    <property type="match status" value="2"/>
</dbReference>
<dbReference type="SMART" id="SM00827">
    <property type="entry name" value="PKS_AT"/>
    <property type="match status" value="2"/>
</dbReference>
<dbReference type="SUPFAM" id="SSF55048">
    <property type="entry name" value="Probable ACP-binding domain of malonyl-CoA ACP transacylase"/>
    <property type="match status" value="2"/>
</dbReference>
<dbReference type="InterPro" id="IPR055123">
    <property type="entry name" value="SpnB-like_Rossmann"/>
</dbReference>
<keyword evidence="2" id="KW-0596">Phosphopantetheine</keyword>
<evidence type="ECO:0000313" key="19">
    <source>
        <dbReference type="Proteomes" id="UP000295444"/>
    </source>
</evidence>
<evidence type="ECO:0000256" key="9">
    <source>
        <dbReference type="ARBA" id="ARBA00052442"/>
    </source>
</evidence>
<dbReference type="SUPFAM" id="SSF47336">
    <property type="entry name" value="ACP-like"/>
    <property type="match status" value="2"/>
</dbReference>
<dbReference type="Gene3D" id="3.10.129.110">
    <property type="entry name" value="Polyketide synthase dehydratase"/>
    <property type="match status" value="2"/>
</dbReference>
<dbReference type="Pfam" id="PF14765">
    <property type="entry name" value="PS-DH"/>
    <property type="match status" value="2"/>
</dbReference>
<dbReference type="Gene3D" id="3.30.70.3290">
    <property type="match status" value="2"/>
</dbReference>
<evidence type="ECO:0000256" key="14">
    <source>
        <dbReference type="PROSITE-ProRule" id="PRU01363"/>
    </source>
</evidence>
<dbReference type="OrthoDB" id="9778690at2"/>
<evidence type="ECO:0000259" key="17">
    <source>
        <dbReference type="PROSITE" id="PS52019"/>
    </source>
</evidence>
<dbReference type="InterPro" id="IPR001227">
    <property type="entry name" value="Ac_transferase_dom_sf"/>
</dbReference>
<evidence type="ECO:0000256" key="5">
    <source>
        <dbReference type="ARBA" id="ARBA00022737"/>
    </source>
</evidence>
<dbReference type="InterPro" id="IPR049551">
    <property type="entry name" value="PKS_DH_C"/>
</dbReference>